<dbReference type="GO" id="GO:0016020">
    <property type="term" value="C:membrane"/>
    <property type="evidence" value="ECO:0007669"/>
    <property type="project" value="UniProtKB-SubCell"/>
</dbReference>
<keyword evidence="6" id="KW-0479">Metal-binding</keyword>
<dbReference type="GO" id="GO:0008270">
    <property type="term" value="F:zinc ion binding"/>
    <property type="evidence" value="ECO:0007669"/>
    <property type="project" value="UniProtKB-KW"/>
</dbReference>
<comment type="subcellular location">
    <subcellularLocation>
        <location evidence="2">Membrane</location>
        <topology evidence="2">Multi-pass membrane protein</topology>
    </subcellularLocation>
</comment>
<evidence type="ECO:0000256" key="4">
    <source>
        <dbReference type="ARBA" id="ARBA00022679"/>
    </source>
</evidence>
<evidence type="ECO:0000256" key="2">
    <source>
        <dbReference type="ARBA" id="ARBA00004141"/>
    </source>
</evidence>
<evidence type="ECO:0000256" key="1">
    <source>
        <dbReference type="ARBA" id="ARBA00000900"/>
    </source>
</evidence>
<dbReference type="PANTHER" id="PTHR45977">
    <property type="entry name" value="TARGET OF ERK KINASE MPK-1"/>
    <property type="match status" value="1"/>
</dbReference>
<keyword evidence="8" id="KW-0833">Ubl conjugation pathway</keyword>
<feature type="domain" description="RING-type" evidence="12">
    <location>
        <begin position="87"/>
        <end position="119"/>
    </location>
</feature>
<evidence type="ECO:0000256" key="8">
    <source>
        <dbReference type="ARBA" id="ARBA00022786"/>
    </source>
</evidence>
<dbReference type="Gene3D" id="3.30.40.10">
    <property type="entry name" value="Zinc/RING finger domain, C3HC4 (zinc finger)"/>
    <property type="match status" value="1"/>
</dbReference>
<gene>
    <name evidence="13" type="ORF">FPE_LOCUS32918</name>
</gene>
<keyword evidence="14" id="KW-1185">Reference proteome</keyword>
<proteinExistence type="predicted"/>
<sequence>MADASSLIPTTVLHDLSHKLYEKRKKAALESLPNSPQTNHRKGGLIALAAATVGLASEAAQHLERYVNVDLLLAFLGCSFFTAWYEDAVAIQALPCTHHFHTSCIVKWLKVKALCLICKYDIHKGKDHE</sequence>
<evidence type="ECO:0000256" key="10">
    <source>
        <dbReference type="ARBA" id="ARBA00022989"/>
    </source>
</evidence>
<evidence type="ECO:0000256" key="11">
    <source>
        <dbReference type="ARBA" id="ARBA00023136"/>
    </source>
</evidence>
<organism evidence="13 14">
    <name type="scientific">Fraxinus pennsylvanica</name>
    <dbReference type="NCBI Taxonomy" id="56036"/>
    <lineage>
        <taxon>Eukaryota</taxon>
        <taxon>Viridiplantae</taxon>
        <taxon>Streptophyta</taxon>
        <taxon>Embryophyta</taxon>
        <taxon>Tracheophyta</taxon>
        <taxon>Spermatophyta</taxon>
        <taxon>Magnoliopsida</taxon>
        <taxon>eudicotyledons</taxon>
        <taxon>Gunneridae</taxon>
        <taxon>Pentapetalae</taxon>
        <taxon>asterids</taxon>
        <taxon>lamiids</taxon>
        <taxon>Lamiales</taxon>
        <taxon>Oleaceae</taxon>
        <taxon>Oleeae</taxon>
        <taxon>Fraxinus</taxon>
    </lineage>
</organism>
<keyword evidence="9" id="KW-0862">Zinc</keyword>
<evidence type="ECO:0000256" key="5">
    <source>
        <dbReference type="ARBA" id="ARBA00022692"/>
    </source>
</evidence>
<dbReference type="Pfam" id="PF13639">
    <property type="entry name" value="zf-RING_2"/>
    <property type="match status" value="1"/>
</dbReference>
<evidence type="ECO:0000256" key="6">
    <source>
        <dbReference type="ARBA" id="ARBA00022723"/>
    </source>
</evidence>
<evidence type="ECO:0000313" key="13">
    <source>
        <dbReference type="EMBL" id="CAI9785488.1"/>
    </source>
</evidence>
<keyword evidence="5" id="KW-0812">Transmembrane</keyword>
<comment type="catalytic activity">
    <reaction evidence="1">
        <text>S-ubiquitinyl-[E2 ubiquitin-conjugating enzyme]-L-cysteine + [acceptor protein]-L-lysine = [E2 ubiquitin-conjugating enzyme]-L-cysteine + N(6)-ubiquitinyl-[acceptor protein]-L-lysine.</text>
        <dbReference type="EC" id="2.3.2.27"/>
    </reaction>
</comment>
<dbReference type="EC" id="2.3.2.27" evidence="3"/>
<dbReference type="EMBL" id="OU503056">
    <property type="protein sequence ID" value="CAI9785488.1"/>
    <property type="molecule type" value="Genomic_DNA"/>
</dbReference>
<dbReference type="SUPFAM" id="SSF57850">
    <property type="entry name" value="RING/U-box"/>
    <property type="match status" value="1"/>
</dbReference>
<keyword evidence="11" id="KW-0472">Membrane</keyword>
<dbReference type="GO" id="GO:0061630">
    <property type="term" value="F:ubiquitin protein ligase activity"/>
    <property type="evidence" value="ECO:0007669"/>
    <property type="project" value="UniProtKB-EC"/>
</dbReference>
<dbReference type="InterPro" id="IPR013083">
    <property type="entry name" value="Znf_RING/FYVE/PHD"/>
</dbReference>
<dbReference type="GO" id="GO:0006511">
    <property type="term" value="P:ubiquitin-dependent protein catabolic process"/>
    <property type="evidence" value="ECO:0007669"/>
    <property type="project" value="TreeGrafter"/>
</dbReference>
<dbReference type="GO" id="GO:0016567">
    <property type="term" value="P:protein ubiquitination"/>
    <property type="evidence" value="ECO:0007669"/>
    <property type="project" value="TreeGrafter"/>
</dbReference>
<evidence type="ECO:0000256" key="7">
    <source>
        <dbReference type="ARBA" id="ARBA00022771"/>
    </source>
</evidence>
<evidence type="ECO:0000259" key="12">
    <source>
        <dbReference type="Pfam" id="PF13639"/>
    </source>
</evidence>
<evidence type="ECO:0000256" key="3">
    <source>
        <dbReference type="ARBA" id="ARBA00012483"/>
    </source>
</evidence>
<evidence type="ECO:0000256" key="9">
    <source>
        <dbReference type="ARBA" id="ARBA00022833"/>
    </source>
</evidence>
<reference evidence="13" key="1">
    <citation type="submission" date="2023-05" db="EMBL/GenBank/DDBJ databases">
        <authorList>
            <person name="Huff M."/>
        </authorList>
    </citation>
    <scope>NUCLEOTIDE SEQUENCE</scope>
</reference>
<keyword evidence="10" id="KW-1133">Transmembrane helix</keyword>
<accession>A0AAD2EDN9</accession>
<protein>
    <recommendedName>
        <fullName evidence="3">RING-type E3 ubiquitin transferase</fullName>
        <ecNumber evidence="3">2.3.2.27</ecNumber>
    </recommendedName>
</protein>
<evidence type="ECO:0000313" key="14">
    <source>
        <dbReference type="Proteomes" id="UP000834106"/>
    </source>
</evidence>
<dbReference type="InterPro" id="IPR001841">
    <property type="entry name" value="Znf_RING"/>
</dbReference>
<name>A0AAD2EDN9_9LAMI</name>
<dbReference type="PANTHER" id="PTHR45977:SF28">
    <property type="entry name" value="OS02G0674700 PROTEIN"/>
    <property type="match status" value="1"/>
</dbReference>
<dbReference type="AlphaFoldDB" id="A0AAD2EDN9"/>
<keyword evidence="7" id="KW-0863">Zinc-finger</keyword>
<dbReference type="Proteomes" id="UP000834106">
    <property type="component" value="Chromosome 21"/>
</dbReference>
<keyword evidence="4" id="KW-0808">Transferase</keyword>